<evidence type="ECO:0000313" key="3">
    <source>
        <dbReference type="Proteomes" id="UP000828251"/>
    </source>
</evidence>
<reference evidence="2 3" key="1">
    <citation type="journal article" date="2021" name="Plant Biotechnol. J.">
        <title>Multi-omics assisted identification of the key and species-specific regulatory components of drought-tolerant mechanisms in Gossypium stocksii.</title>
        <authorList>
            <person name="Yu D."/>
            <person name="Ke L."/>
            <person name="Zhang D."/>
            <person name="Wu Y."/>
            <person name="Sun Y."/>
            <person name="Mei J."/>
            <person name="Sun J."/>
            <person name="Sun Y."/>
        </authorList>
    </citation>
    <scope>NUCLEOTIDE SEQUENCE [LARGE SCALE GENOMIC DNA]</scope>
    <source>
        <strain evidence="3">cv. E1</strain>
        <tissue evidence="2">Leaf</tissue>
    </source>
</reference>
<gene>
    <name evidence="2" type="ORF">J1N35_013723</name>
</gene>
<proteinExistence type="predicted"/>
<evidence type="ECO:0000256" key="1">
    <source>
        <dbReference type="SAM" id="MobiDB-lite"/>
    </source>
</evidence>
<feature type="compositionally biased region" description="Polar residues" evidence="1">
    <location>
        <begin position="58"/>
        <end position="72"/>
    </location>
</feature>
<name>A0A9D4A994_9ROSI</name>
<accession>A0A9D4A994</accession>
<sequence>MGLNQKVEDGSLREAKKGRATVFPGERKKVQKMMLDKMVQCVSSCCCGCLHCCSQGSTSNKQQGSNDGSVSTEEALLLPKNGKLV</sequence>
<evidence type="ECO:0000313" key="2">
    <source>
        <dbReference type="EMBL" id="KAH1096802.1"/>
    </source>
</evidence>
<comment type="caution">
    <text evidence="2">The sequence shown here is derived from an EMBL/GenBank/DDBJ whole genome shotgun (WGS) entry which is preliminary data.</text>
</comment>
<dbReference type="AlphaFoldDB" id="A0A9D4A994"/>
<dbReference type="Proteomes" id="UP000828251">
    <property type="component" value="Unassembled WGS sequence"/>
</dbReference>
<keyword evidence="3" id="KW-1185">Reference proteome</keyword>
<feature type="region of interest" description="Disordered" evidence="1">
    <location>
        <begin position="57"/>
        <end position="85"/>
    </location>
</feature>
<protein>
    <submittedName>
        <fullName evidence="2">Uncharacterized protein</fullName>
    </submittedName>
</protein>
<dbReference type="EMBL" id="JAIQCV010000005">
    <property type="protein sequence ID" value="KAH1096802.1"/>
    <property type="molecule type" value="Genomic_DNA"/>
</dbReference>
<dbReference type="OrthoDB" id="998425at2759"/>
<organism evidence="2 3">
    <name type="scientific">Gossypium stocksii</name>
    <dbReference type="NCBI Taxonomy" id="47602"/>
    <lineage>
        <taxon>Eukaryota</taxon>
        <taxon>Viridiplantae</taxon>
        <taxon>Streptophyta</taxon>
        <taxon>Embryophyta</taxon>
        <taxon>Tracheophyta</taxon>
        <taxon>Spermatophyta</taxon>
        <taxon>Magnoliopsida</taxon>
        <taxon>eudicotyledons</taxon>
        <taxon>Gunneridae</taxon>
        <taxon>Pentapetalae</taxon>
        <taxon>rosids</taxon>
        <taxon>malvids</taxon>
        <taxon>Malvales</taxon>
        <taxon>Malvaceae</taxon>
        <taxon>Malvoideae</taxon>
        <taxon>Gossypium</taxon>
    </lineage>
</organism>